<dbReference type="EMBL" id="BSYR01000097">
    <property type="protein sequence ID" value="GMJ15925.1"/>
    <property type="molecule type" value="Genomic_DNA"/>
</dbReference>
<feature type="region of interest" description="Disordered" evidence="1">
    <location>
        <begin position="1"/>
        <end position="26"/>
    </location>
</feature>
<evidence type="ECO:0000313" key="3">
    <source>
        <dbReference type="Proteomes" id="UP001165190"/>
    </source>
</evidence>
<comment type="caution">
    <text evidence="2">The sequence shown here is derived from an EMBL/GenBank/DDBJ whole genome shotgun (WGS) entry which is preliminary data.</text>
</comment>
<dbReference type="Proteomes" id="UP001165190">
    <property type="component" value="Unassembled WGS sequence"/>
</dbReference>
<accession>A0A9W7MX12</accession>
<protein>
    <submittedName>
        <fullName evidence="2">CRY2-interacting bHLH 3</fullName>
    </submittedName>
</protein>
<gene>
    <name evidence="2" type="ORF">HRI_005261700</name>
</gene>
<sequence>MDSSAPAFPFGFQPQQGLPFNNGKPNITETQFSMTTQGFQLPSINGFTDVNPQVGSIWEDDLHSIVQMGFGQNQPQSYQGSIATGQVKIEL</sequence>
<evidence type="ECO:0000313" key="2">
    <source>
        <dbReference type="EMBL" id="GMJ15925.1"/>
    </source>
</evidence>
<evidence type="ECO:0000256" key="1">
    <source>
        <dbReference type="SAM" id="MobiDB-lite"/>
    </source>
</evidence>
<name>A0A9W7MX12_HIBTR</name>
<feature type="compositionally biased region" description="Polar residues" evidence="1">
    <location>
        <begin position="13"/>
        <end position="26"/>
    </location>
</feature>
<reference evidence="2" key="1">
    <citation type="submission" date="2023-05" db="EMBL/GenBank/DDBJ databases">
        <title>Genome and transcriptome analyses reveal genes involved in the formation of fine ridges on petal epidermal cells in Hibiscus trionum.</title>
        <authorList>
            <person name="Koshimizu S."/>
            <person name="Masuda S."/>
            <person name="Ishii T."/>
            <person name="Shirasu K."/>
            <person name="Hoshino A."/>
            <person name="Arita M."/>
        </authorList>
    </citation>
    <scope>NUCLEOTIDE SEQUENCE</scope>
    <source>
        <strain evidence="2">Hamamatsu line</strain>
    </source>
</reference>
<dbReference type="AlphaFoldDB" id="A0A9W7MX12"/>
<keyword evidence="3" id="KW-1185">Reference proteome</keyword>
<dbReference type="OrthoDB" id="1095591at2759"/>
<proteinExistence type="predicted"/>
<organism evidence="2 3">
    <name type="scientific">Hibiscus trionum</name>
    <name type="common">Flower of an hour</name>
    <dbReference type="NCBI Taxonomy" id="183268"/>
    <lineage>
        <taxon>Eukaryota</taxon>
        <taxon>Viridiplantae</taxon>
        <taxon>Streptophyta</taxon>
        <taxon>Embryophyta</taxon>
        <taxon>Tracheophyta</taxon>
        <taxon>Spermatophyta</taxon>
        <taxon>Magnoliopsida</taxon>
        <taxon>eudicotyledons</taxon>
        <taxon>Gunneridae</taxon>
        <taxon>Pentapetalae</taxon>
        <taxon>rosids</taxon>
        <taxon>malvids</taxon>
        <taxon>Malvales</taxon>
        <taxon>Malvaceae</taxon>
        <taxon>Malvoideae</taxon>
        <taxon>Hibiscus</taxon>
    </lineage>
</organism>